<keyword evidence="4" id="KW-1185">Reference proteome</keyword>
<evidence type="ECO:0000259" key="2">
    <source>
        <dbReference type="Pfam" id="PF01757"/>
    </source>
</evidence>
<gene>
    <name evidence="3" type="ORF">HNP82_001946</name>
</gene>
<proteinExistence type="predicted"/>
<keyword evidence="1" id="KW-1133">Transmembrane helix</keyword>
<name>A0A7W8HBT0_9FIRM</name>
<keyword evidence="1" id="KW-0472">Membrane</keyword>
<comment type="caution">
    <text evidence="3">The sequence shown here is derived from an EMBL/GenBank/DDBJ whole genome shotgun (WGS) entry which is preliminary data.</text>
</comment>
<feature type="domain" description="Acyltransferase 3" evidence="2">
    <location>
        <begin position="10"/>
        <end position="86"/>
    </location>
</feature>
<feature type="transmembrane region" description="Helical" evidence="1">
    <location>
        <begin position="35"/>
        <end position="56"/>
    </location>
</feature>
<dbReference type="GO" id="GO:0016747">
    <property type="term" value="F:acyltransferase activity, transferring groups other than amino-acyl groups"/>
    <property type="evidence" value="ECO:0007669"/>
    <property type="project" value="InterPro"/>
</dbReference>
<keyword evidence="1" id="KW-0812">Transmembrane</keyword>
<evidence type="ECO:0000313" key="3">
    <source>
        <dbReference type="EMBL" id="MBB5264807.1"/>
    </source>
</evidence>
<protein>
    <submittedName>
        <fullName evidence="3">Peptidoglycan/LPS O-acetylase OafA/YrhL</fullName>
    </submittedName>
</protein>
<dbReference type="Proteomes" id="UP000543642">
    <property type="component" value="Unassembled WGS sequence"/>
</dbReference>
<dbReference type="RefSeq" id="WP_183773768.1">
    <property type="nucleotide sequence ID" value="NZ_JACHFW010000007.1"/>
</dbReference>
<dbReference type="Pfam" id="PF01757">
    <property type="entry name" value="Acyl_transf_3"/>
    <property type="match status" value="1"/>
</dbReference>
<dbReference type="EMBL" id="JACHFW010000007">
    <property type="protein sequence ID" value="MBB5264807.1"/>
    <property type="molecule type" value="Genomic_DNA"/>
</dbReference>
<evidence type="ECO:0000256" key="1">
    <source>
        <dbReference type="SAM" id="Phobius"/>
    </source>
</evidence>
<sequence>MGISRNESSILKGIAICMVIFAHILVIYFSANEYLGNILGTGGVCIFLILSGYGVCKSFLEKEITSTHWNNKIDKVFIPYWIVTLVC</sequence>
<accession>A0A7W8HBT0</accession>
<feature type="transmembrane region" description="Helical" evidence="1">
    <location>
        <begin position="9"/>
        <end position="29"/>
    </location>
</feature>
<reference evidence="3 4" key="1">
    <citation type="submission" date="2020-08" db="EMBL/GenBank/DDBJ databases">
        <title>Genomic Encyclopedia of Type Strains, Phase IV (KMG-IV): sequencing the most valuable type-strain genomes for metagenomic binning, comparative biology and taxonomic classification.</title>
        <authorList>
            <person name="Goeker M."/>
        </authorList>
    </citation>
    <scope>NUCLEOTIDE SEQUENCE [LARGE SCALE GENOMIC DNA]</scope>
    <source>
        <strain evidence="3 4">DSM 106146</strain>
    </source>
</reference>
<dbReference type="InterPro" id="IPR002656">
    <property type="entry name" value="Acyl_transf_3_dom"/>
</dbReference>
<dbReference type="AlphaFoldDB" id="A0A7W8HBT0"/>
<organism evidence="3 4">
    <name type="scientific">Catenibacillus scindens</name>
    <dbReference type="NCBI Taxonomy" id="673271"/>
    <lineage>
        <taxon>Bacteria</taxon>
        <taxon>Bacillati</taxon>
        <taxon>Bacillota</taxon>
        <taxon>Clostridia</taxon>
        <taxon>Lachnospirales</taxon>
        <taxon>Lachnospiraceae</taxon>
        <taxon>Catenibacillus</taxon>
    </lineage>
</organism>
<evidence type="ECO:0000313" key="4">
    <source>
        <dbReference type="Proteomes" id="UP000543642"/>
    </source>
</evidence>